<name>A0A427USZ0_ACIJO</name>
<dbReference type="EMBL" id="RHXE01000014">
    <property type="protein sequence ID" value="RSE23649.1"/>
    <property type="molecule type" value="Genomic_DNA"/>
</dbReference>
<dbReference type="Proteomes" id="UP000277537">
    <property type="component" value="Unassembled WGS sequence"/>
</dbReference>
<proteinExistence type="predicted"/>
<dbReference type="AlphaFoldDB" id="A0A427USZ0"/>
<dbReference type="NCBIfam" id="TIGR02391">
    <property type="entry name" value="hypoth_ymh"/>
    <property type="match status" value="1"/>
</dbReference>
<gene>
    <name evidence="2" type="ORF">EGT73_08235</name>
</gene>
<evidence type="ECO:0000259" key="1">
    <source>
        <dbReference type="Pfam" id="PF09509"/>
    </source>
</evidence>
<feature type="domain" description="Conserved hypothetical protein CHP02391" evidence="1">
    <location>
        <begin position="140"/>
        <end position="262"/>
    </location>
</feature>
<protein>
    <submittedName>
        <fullName evidence="2">TIGR02391 family protein</fullName>
    </submittedName>
</protein>
<dbReference type="RefSeq" id="WP_125274052.1">
    <property type="nucleotide sequence ID" value="NZ_JAOCDY010000023.1"/>
</dbReference>
<evidence type="ECO:0000313" key="2">
    <source>
        <dbReference type="EMBL" id="RSE23649.1"/>
    </source>
</evidence>
<dbReference type="InterPro" id="IPR012654">
    <property type="entry name" value="CHP02391"/>
</dbReference>
<accession>A0A427USZ0</accession>
<reference evidence="2 3" key="1">
    <citation type="submission" date="2018-10" db="EMBL/GenBank/DDBJ databases">
        <title>Transmission dynamics of multidrug resistant bacteria on intensive care unit surfaces.</title>
        <authorList>
            <person name="D'Souza A.W."/>
            <person name="Potter R.F."/>
            <person name="Wallace M."/>
            <person name="Shupe A."/>
            <person name="Patel S."/>
            <person name="Sun S."/>
            <person name="Gul D."/>
            <person name="Kwon J.H."/>
            <person name="Andleeb S."/>
            <person name="Burnham C.-A.D."/>
            <person name="Dantas G."/>
        </authorList>
    </citation>
    <scope>NUCLEOTIDE SEQUENCE [LARGE SCALE GENOMIC DNA]</scope>
    <source>
        <strain evidence="2 3">AJ_385</strain>
    </source>
</reference>
<sequence>MAIIKKFELASLESICKILGDTDNGLTGNQISKYLSECDIYDPQLNSTKRKKLYDALELKQNQDRCSNNIINFIQHVMKPSRHVDNQDWFEQTRTKLNYVLSFEGYEITDSGSIKYVSSVKTFSEAEERASQLKRILIERNIHPDILTFCKAELLVDNYFHAVFEATKSIAEKIRVKTGLTNDGGDLVTHAFSFKDKVPYLALNSLQTESEKSEQRGFSNLLIGIFGTFRNTTAHVPKITWNIDEQDALDILSTISLIHRKLDKTIEAKKMYEGKL</sequence>
<evidence type="ECO:0000313" key="3">
    <source>
        <dbReference type="Proteomes" id="UP000277537"/>
    </source>
</evidence>
<organism evidence="2 3">
    <name type="scientific">Acinetobacter johnsonii</name>
    <dbReference type="NCBI Taxonomy" id="40214"/>
    <lineage>
        <taxon>Bacteria</taxon>
        <taxon>Pseudomonadati</taxon>
        <taxon>Pseudomonadota</taxon>
        <taxon>Gammaproteobacteria</taxon>
        <taxon>Moraxellales</taxon>
        <taxon>Moraxellaceae</taxon>
        <taxon>Acinetobacter</taxon>
    </lineage>
</organism>
<comment type="caution">
    <text evidence="2">The sequence shown here is derived from an EMBL/GenBank/DDBJ whole genome shotgun (WGS) entry which is preliminary data.</text>
</comment>
<dbReference type="Pfam" id="PF09509">
    <property type="entry name" value="Hypoth_Ymh"/>
    <property type="match status" value="1"/>
</dbReference>